<dbReference type="GO" id="GO:0003677">
    <property type="term" value="F:DNA binding"/>
    <property type="evidence" value="ECO:0007669"/>
    <property type="project" value="UniProtKB-KW"/>
</dbReference>
<dbReference type="STRING" id="1197717.BED41_06530"/>
<reference evidence="13" key="1">
    <citation type="submission" date="2016-08" db="EMBL/GenBank/DDBJ databases">
        <title>Complete genome of Cloacibacillus porcorum.</title>
        <authorList>
            <person name="Looft T."/>
            <person name="Bayles D.O."/>
            <person name="Alt D.P."/>
        </authorList>
    </citation>
    <scope>NUCLEOTIDE SEQUENCE [LARGE SCALE GENOMIC DNA]</scope>
    <source>
        <strain evidence="13">CL-84</strain>
    </source>
</reference>
<comment type="catalytic activity">
    <reaction evidence="10">
        <text>DNA(n) + a 2'-deoxyribonucleoside 5'-triphosphate = DNA(n+1) + diphosphate</text>
        <dbReference type="Rhea" id="RHEA:22508"/>
        <dbReference type="Rhea" id="RHEA-COMP:17339"/>
        <dbReference type="Rhea" id="RHEA-COMP:17340"/>
        <dbReference type="ChEBI" id="CHEBI:33019"/>
        <dbReference type="ChEBI" id="CHEBI:61560"/>
        <dbReference type="ChEBI" id="CHEBI:173112"/>
        <dbReference type="EC" id="2.7.7.7"/>
    </reaction>
</comment>
<dbReference type="InterPro" id="IPR001098">
    <property type="entry name" value="DNA-dir_DNA_pol_A_palm_dom"/>
</dbReference>
<dbReference type="SMART" id="SM00482">
    <property type="entry name" value="POLAc"/>
    <property type="match status" value="1"/>
</dbReference>
<dbReference type="OrthoDB" id="9806424at2"/>
<keyword evidence="3" id="KW-0808">Transferase</keyword>
<dbReference type="InterPro" id="IPR043502">
    <property type="entry name" value="DNA/RNA_pol_sf"/>
</dbReference>
<evidence type="ECO:0000256" key="5">
    <source>
        <dbReference type="ARBA" id="ARBA00022705"/>
    </source>
</evidence>
<proteinExistence type="inferred from homology"/>
<dbReference type="InterPro" id="IPR020046">
    <property type="entry name" value="5-3_exonucl_a-hlix_arch_N"/>
</dbReference>
<keyword evidence="4" id="KW-0548">Nucleotidyltransferase</keyword>
<dbReference type="SMART" id="SM00475">
    <property type="entry name" value="53EXOc"/>
    <property type="match status" value="1"/>
</dbReference>
<dbReference type="RefSeq" id="WP_066744232.1">
    <property type="nucleotide sequence ID" value="NZ_CP016757.1"/>
</dbReference>
<dbReference type="EMBL" id="CP016757">
    <property type="protein sequence ID" value="ANZ44774.1"/>
    <property type="molecule type" value="Genomic_DNA"/>
</dbReference>
<dbReference type="InterPro" id="IPR020045">
    <property type="entry name" value="DNA_polI_H3TH"/>
</dbReference>
<dbReference type="InterPro" id="IPR002298">
    <property type="entry name" value="DNA_polymerase_A"/>
</dbReference>
<dbReference type="GO" id="GO:0006261">
    <property type="term" value="P:DNA-templated DNA replication"/>
    <property type="evidence" value="ECO:0007669"/>
    <property type="project" value="InterPro"/>
</dbReference>
<evidence type="ECO:0000259" key="11">
    <source>
        <dbReference type="SMART" id="SM00475"/>
    </source>
</evidence>
<dbReference type="CDD" id="cd09898">
    <property type="entry name" value="H3TH_53EXO"/>
    <property type="match status" value="1"/>
</dbReference>
<evidence type="ECO:0000256" key="3">
    <source>
        <dbReference type="ARBA" id="ARBA00022679"/>
    </source>
</evidence>
<keyword evidence="7" id="KW-0239">DNA-directed DNA polymerase</keyword>
<dbReference type="InterPro" id="IPR019760">
    <property type="entry name" value="DNA-dir_DNA_pol_A_CS"/>
</dbReference>
<feature type="domain" description="5'-3' exonuclease" evidence="11">
    <location>
        <begin position="2"/>
        <end position="260"/>
    </location>
</feature>
<dbReference type="Gene3D" id="1.10.150.20">
    <property type="entry name" value="5' to 3' exonuclease, C-terminal subdomain"/>
    <property type="match status" value="2"/>
</dbReference>
<dbReference type="PANTHER" id="PTHR10133">
    <property type="entry name" value="DNA POLYMERASE I"/>
    <property type="match status" value="1"/>
</dbReference>
<evidence type="ECO:0000313" key="13">
    <source>
        <dbReference type="EMBL" id="ANZ44774.1"/>
    </source>
</evidence>
<dbReference type="Gene3D" id="3.30.420.10">
    <property type="entry name" value="Ribonuclease H-like superfamily/Ribonuclease H"/>
    <property type="match status" value="1"/>
</dbReference>
<evidence type="ECO:0000256" key="7">
    <source>
        <dbReference type="ARBA" id="ARBA00022932"/>
    </source>
</evidence>
<organism evidence="13 14">
    <name type="scientific">Cloacibacillus porcorum</name>
    <dbReference type="NCBI Taxonomy" id="1197717"/>
    <lineage>
        <taxon>Bacteria</taxon>
        <taxon>Thermotogati</taxon>
        <taxon>Synergistota</taxon>
        <taxon>Synergistia</taxon>
        <taxon>Synergistales</taxon>
        <taxon>Synergistaceae</taxon>
        <taxon>Cloacibacillus</taxon>
    </lineage>
</organism>
<keyword evidence="8" id="KW-0238">DNA-binding</keyword>
<accession>A0A1B2I473</accession>
<dbReference type="Pfam" id="PF02739">
    <property type="entry name" value="5_3_exonuc_N"/>
    <property type="match status" value="1"/>
</dbReference>
<comment type="similarity">
    <text evidence="1">Belongs to the DNA polymerase type-A family.</text>
</comment>
<evidence type="ECO:0000256" key="2">
    <source>
        <dbReference type="ARBA" id="ARBA00012417"/>
    </source>
</evidence>
<dbReference type="Pfam" id="PF01367">
    <property type="entry name" value="5_3_exonuc"/>
    <property type="match status" value="1"/>
</dbReference>
<keyword evidence="5" id="KW-0235">DNA replication</keyword>
<dbReference type="GeneID" id="83057506"/>
<dbReference type="Proteomes" id="UP000093044">
    <property type="component" value="Chromosome"/>
</dbReference>
<feature type="domain" description="DNA-directed DNA polymerase family A palm" evidence="12">
    <location>
        <begin position="611"/>
        <end position="814"/>
    </location>
</feature>
<dbReference type="Gene3D" id="1.20.1060.10">
    <property type="entry name" value="Taq DNA Polymerase, Chain T, domain 4"/>
    <property type="match status" value="1"/>
</dbReference>
<dbReference type="CDD" id="cd09859">
    <property type="entry name" value="PIN_53EXO"/>
    <property type="match status" value="1"/>
</dbReference>
<dbReference type="PROSITE" id="PS00447">
    <property type="entry name" value="DNA_POLYMERASE_A"/>
    <property type="match status" value="1"/>
</dbReference>
<dbReference type="GO" id="GO:0003887">
    <property type="term" value="F:DNA-directed DNA polymerase activity"/>
    <property type="evidence" value="ECO:0007669"/>
    <property type="project" value="UniProtKB-KW"/>
</dbReference>
<evidence type="ECO:0000313" key="14">
    <source>
        <dbReference type="Proteomes" id="UP000093044"/>
    </source>
</evidence>
<evidence type="ECO:0000256" key="6">
    <source>
        <dbReference type="ARBA" id="ARBA00022763"/>
    </source>
</evidence>
<dbReference type="InterPro" id="IPR008918">
    <property type="entry name" value="HhH2"/>
</dbReference>
<dbReference type="InterPro" id="IPR036279">
    <property type="entry name" value="5-3_exonuclease_C_sf"/>
</dbReference>
<dbReference type="Pfam" id="PF00476">
    <property type="entry name" value="DNA_pol_A"/>
    <property type="match status" value="1"/>
</dbReference>
<evidence type="ECO:0000259" key="12">
    <source>
        <dbReference type="SMART" id="SM00482"/>
    </source>
</evidence>
<evidence type="ECO:0000256" key="8">
    <source>
        <dbReference type="ARBA" id="ARBA00023125"/>
    </source>
</evidence>
<dbReference type="InterPro" id="IPR002421">
    <property type="entry name" value="5-3_exonuclease"/>
</dbReference>
<evidence type="ECO:0000256" key="4">
    <source>
        <dbReference type="ARBA" id="ARBA00022695"/>
    </source>
</evidence>
<dbReference type="SMART" id="SM00279">
    <property type="entry name" value="HhH2"/>
    <property type="match status" value="1"/>
</dbReference>
<dbReference type="SUPFAM" id="SSF56672">
    <property type="entry name" value="DNA/RNA polymerases"/>
    <property type="match status" value="1"/>
</dbReference>
<keyword evidence="9" id="KW-0234">DNA repair</keyword>
<dbReference type="FunFam" id="1.10.150.20:FF:000002">
    <property type="entry name" value="DNA polymerase I"/>
    <property type="match status" value="1"/>
</dbReference>
<dbReference type="FunFam" id="1.10.150.20:FF:000003">
    <property type="entry name" value="DNA polymerase I"/>
    <property type="match status" value="1"/>
</dbReference>
<dbReference type="InterPro" id="IPR029060">
    <property type="entry name" value="PIN-like_dom_sf"/>
</dbReference>
<dbReference type="Gene3D" id="3.40.50.1010">
    <property type="entry name" value="5'-nuclease"/>
    <property type="match status" value="1"/>
</dbReference>
<dbReference type="EC" id="2.7.7.7" evidence="2"/>
<dbReference type="KEGG" id="cpor:BED41_06530"/>
<name>A0A1B2I473_9BACT</name>
<dbReference type="SUPFAM" id="SSF47807">
    <property type="entry name" value="5' to 3' exonuclease, C-terminal subdomain"/>
    <property type="match status" value="1"/>
</dbReference>
<evidence type="ECO:0000256" key="1">
    <source>
        <dbReference type="ARBA" id="ARBA00007705"/>
    </source>
</evidence>
<keyword evidence="6" id="KW-0227">DNA damage</keyword>
<dbReference type="GO" id="GO:0006302">
    <property type="term" value="P:double-strand break repair"/>
    <property type="evidence" value="ECO:0007669"/>
    <property type="project" value="TreeGrafter"/>
</dbReference>
<evidence type="ECO:0000256" key="9">
    <source>
        <dbReference type="ARBA" id="ARBA00023204"/>
    </source>
</evidence>
<sequence length="849" mass="94114">MKKQMLLIDGHGLAYRGFYALPENLAAADGTPTNAILGFMNMLMKALEEWPSEGLGIFFDAKGPTKRHELFENYKEGRKPTPDSFKVQLPLIVELCAGMGLPVFMREGVEADDCIVSTAETGARDGWGVKILSADKDLFQAINGDIAVIRPSRGVTDFNLYDEESFREKYGFEPMLMADYLALVGDAVDNIPGVPGIGDKTAKELVGKFGALEGIYENLDSVAKARRGRLEEHRELAFRSRELIVPQPTAPVPFAELAVGEPRMEELLPLCRRLGLKKLLERFADGTEPAAGEEAQSVMTREIKAVDVSLDELLASDDLAIAPAVILLGGFALADREGRTANLDLSSAEDVEKFSGWSEHGTLTLYGCRTLMSLSPELPLPPFERIRDLEIANYLLHPDRGGLKGIARAIGGDLPEDRELALRLFDLYEFFEPDIKRYGLDKVMLEIDLPLSRTLAKMYRTGIHADAEMLAAVEDELSHNIAAAEADIENYVGERINLSSPKQVSQLLFERLMLPPIKKNHRGYSTDAYVLEELSKLPEPLCVVPQKIINYREESKVQTGFVQPFLKLSREGGGLIHSTFDHLATGTGRLASKDPNVQNMPVFGDWADRFRACFTPRDGESVFVAADYSQIELRVLADLTGEEKLIQAFHDGHDVHLETASWVFGLPSGDITPEQRRFAKVVNFGLIYGMSAFGLAQRLGIPRNVAAQMVDKYFSVLPKVQKYMSDSVSEAKERGYTMSHFGRIRPLSEVATIDGRGNNPINRVAVNTPLQSTAADIAKVALFRFDEVLEREFPTAKTVLQIHDSIICECRRDEAEAVEKLLVKTMEAVDILKVPLKAEPKRGLSLKEV</sequence>
<dbReference type="PANTHER" id="PTHR10133:SF27">
    <property type="entry name" value="DNA POLYMERASE NU"/>
    <property type="match status" value="1"/>
</dbReference>
<protein>
    <recommendedName>
        <fullName evidence="2">DNA-directed DNA polymerase</fullName>
        <ecNumber evidence="2">2.7.7.7</ecNumber>
    </recommendedName>
</protein>
<dbReference type="PRINTS" id="PR00868">
    <property type="entry name" value="DNAPOLI"/>
</dbReference>
<dbReference type="InterPro" id="IPR036397">
    <property type="entry name" value="RNaseH_sf"/>
</dbReference>
<dbReference type="SUPFAM" id="SSF88723">
    <property type="entry name" value="PIN domain-like"/>
    <property type="match status" value="1"/>
</dbReference>
<keyword evidence="14" id="KW-1185">Reference proteome</keyword>
<dbReference type="GO" id="GO:0008409">
    <property type="term" value="F:5'-3' exonuclease activity"/>
    <property type="evidence" value="ECO:0007669"/>
    <property type="project" value="InterPro"/>
</dbReference>
<dbReference type="Gene3D" id="3.30.70.370">
    <property type="match status" value="1"/>
</dbReference>
<evidence type="ECO:0000256" key="10">
    <source>
        <dbReference type="ARBA" id="ARBA00049244"/>
    </source>
</evidence>
<gene>
    <name evidence="13" type="ORF">BED41_06530</name>
</gene>
<dbReference type="AlphaFoldDB" id="A0A1B2I473"/>